<dbReference type="GeneID" id="9053244"/>
<evidence type="ECO:0000313" key="3">
    <source>
        <dbReference type="Proteomes" id="UP000007800"/>
    </source>
</evidence>
<proteinExistence type="predicted"/>
<organism evidence="3">
    <name type="scientific">Perkinsus marinus (strain ATCC 50983 / TXsc)</name>
    <dbReference type="NCBI Taxonomy" id="423536"/>
    <lineage>
        <taxon>Eukaryota</taxon>
        <taxon>Sar</taxon>
        <taxon>Alveolata</taxon>
        <taxon>Perkinsozoa</taxon>
        <taxon>Perkinsea</taxon>
        <taxon>Perkinsida</taxon>
        <taxon>Perkinsidae</taxon>
        <taxon>Perkinsus</taxon>
    </lineage>
</organism>
<dbReference type="EMBL" id="GG672330">
    <property type="protein sequence ID" value="EER17122.1"/>
    <property type="molecule type" value="Genomic_DNA"/>
</dbReference>
<dbReference type="OrthoDB" id="436422at2759"/>
<reference evidence="2 3" key="1">
    <citation type="submission" date="2008-07" db="EMBL/GenBank/DDBJ databases">
        <authorList>
            <person name="El-Sayed N."/>
            <person name="Caler E."/>
            <person name="Inman J."/>
            <person name="Amedeo P."/>
            <person name="Hass B."/>
            <person name="Wortman J."/>
        </authorList>
    </citation>
    <scope>NUCLEOTIDE SEQUENCE [LARGE SCALE GENOMIC DNA]</scope>
    <source>
        <strain evidence="3">ATCC 50983 / TXsc</strain>
    </source>
</reference>
<dbReference type="AlphaFoldDB" id="C5KEI4"/>
<sequence length="221" mass="24532">MPRNNLGRSRRSPSRRGGGNKVVQQHYHQEVTVATGQQKATGPAPKANRYAPPAPTGGTAGIHEVYDPEHIIVGASHSKTAQILVDKDPVLHEIVVDAIRYAAEQFRRPHGADKNARLVFPEGQEDEGLAGYLEFSKLVNHYLHNLAVKSDPFHKALLATSTVVVGNMGFCGNIPCFRYKLKLIMPEHYASPYTLRTKNVPYSWCNVFFLEPQEDTYAGLN</sequence>
<protein>
    <submittedName>
        <fullName evidence="2">Uncharacterized protein</fullName>
    </submittedName>
</protein>
<dbReference type="InParanoid" id="C5KEI4"/>
<evidence type="ECO:0000313" key="2">
    <source>
        <dbReference type="EMBL" id="EER17122.1"/>
    </source>
</evidence>
<keyword evidence="3" id="KW-1185">Reference proteome</keyword>
<gene>
    <name evidence="2" type="ORF">Pmar_PMAR009557</name>
</gene>
<evidence type="ECO:0000256" key="1">
    <source>
        <dbReference type="SAM" id="MobiDB-lite"/>
    </source>
</evidence>
<accession>C5KEI4</accession>
<name>C5KEI4_PERM5</name>
<dbReference type="RefSeq" id="XP_002785326.1">
    <property type="nucleotide sequence ID" value="XM_002785280.1"/>
</dbReference>
<dbReference type="Proteomes" id="UP000007800">
    <property type="component" value="Unassembled WGS sequence"/>
</dbReference>
<feature type="region of interest" description="Disordered" evidence="1">
    <location>
        <begin position="1"/>
        <end position="53"/>
    </location>
</feature>